<evidence type="ECO:0000256" key="1">
    <source>
        <dbReference type="SAM" id="Coils"/>
    </source>
</evidence>
<keyword evidence="3" id="KW-1185">Reference proteome</keyword>
<feature type="coiled-coil region" evidence="1">
    <location>
        <begin position="581"/>
        <end position="608"/>
    </location>
</feature>
<dbReference type="SMART" id="SM00368">
    <property type="entry name" value="LRR_RI"/>
    <property type="match status" value="7"/>
</dbReference>
<keyword evidence="1" id="KW-0175">Coiled coil</keyword>
<protein>
    <submittedName>
        <fullName evidence="2">Leucine-rich repeat protein</fullName>
    </submittedName>
</protein>
<dbReference type="InterPro" id="IPR006553">
    <property type="entry name" value="Leu-rich_rpt_Cys-con_subtyp"/>
</dbReference>
<dbReference type="Proteomes" id="UP001224775">
    <property type="component" value="Unassembled WGS sequence"/>
</dbReference>
<dbReference type="Gene3D" id="3.80.10.10">
    <property type="entry name" value="Ribonuclease Inhibitor"/>
    <property type="match status" value="2"/>
</dbReference>
<proteinExistence type="predicted"/>
<name>A0AAD8XYQ8_9STRA</name>
<evidence type="ECO:0000313" key="2">
    <source>
        <dbReference type="EMBL" id="KAK1735903.1"/>
    </source>
</evidence>
<sequence length="608" mass="66895">MNYQYDTLASSVRLKDVISCAENRAILYRLKNNDPCLTDLFIDVSDDDYGDGVDIFQVGEGDDLGWLGYFIGRNETLESLYVYYLPGDAEQGKKFFFGIQRNTSINVADVSVRGFPGESFSSMNLPHVTWMSVDCHQECAHSFAIGLRRCESLKTYYGPVTAEIVSSLVSLPMLEDVNVETNGGLAMAISREECMALRELLANATGIMCLNLGRVGLGNDGSELMAEGLACNSSLTIGELYLRDNDIGDRGLQALASSLASNGKVQELNLSNNNIGDKGVEALAESLAHNRALRVLSISENAAITEIGVRAISRSLQSRKCLLEDLRLDRINIGEEGGKILGDALSINTSLVTLSLSCGENGVSIGDDGLNALALGLSHNSHLKYLDLSGNRAITSVGLRSLKQYFQSPSCALEKLIIYSIDFGDEGAYALADDALGQNKSLKVLIFDERGITTKGWDAFLKLLCDSSSPNSIYLSNHTLRDLGGFGDESEIRTSVLDWLKMNEDCETSNVAAKAKIMHFFADLDMVPLFQWKLKFLPLVKSWFDTVASPNDIAANIRNRELSAVYQFVRGLPLLVANDFQHYLTRQVERIRAQISELEEEERRLMQV</sequence>
<dbReference type="SUPFAM" id="SSF52047">
    <property type="entry name" value="RNI-like"/>
    <property type="match status" value="2"/>
</dbReference>
<comment type="caution">
    <text evidence="2">The sequence shown here is derived from an EMBL/GenBank/DDBJ whole genome shotgun (WGS) entry which is preliminary data.</text>
</comment>
<organism evidence="2 3">
    <name type="scientific">Skeletonema marinoi</name>
    <dbReference type="NCBI Taxonomy" id="267567"/>
    <lineage>
        <taxon>Eukaryota</taxon>
        <taxon>Sar</taxon>
        <taxon>Stramenopiles</taxon>
        <taxon>Ochrophyta</taxon>
        <taxon>Bacillariophyta</taxon>
        <taxon>Coscinodiscophyceae</taxon>
        <taxon>Thalassiosirophycidae</taxon>
        <taxon>Thalassiosirales</taxon>
        <taxon>Skeletonemataceae</taxon>
        <taxon>Skeletonema</taxon>
        <taxon>Skeletonema marinoi-dohrnii complex</taxon>
    </lineage>
</organism>
<dbReference type="PANTHER" id="PTHR24114:SF2">
    <property type="entry name" value="F-BOX DOMAIN-CONTAINING PROTEIN-RELATED"/>
    <property type="match status" value="1"/>
</dbReference>
<dbReference type="Pfam" id="PF13516">
    <property type="entry name" value="LRR_6"/>
    <property type="match status" value="3"/>
</dbReference>
<dbReference type="EMBL" id="JATAAI010000032">
    <property type="protein sequence ID" value="KAK1735903.1"/>
    <property type="molecule type" value="Genomic_DNA"/>
</dbReference>
<dbReference type="PANTHER" id="PTHR24114">
    <property type="entry name" value="LEUCINE RICH REPEAT FAMILY PROTEIN"/>
    <property type="match status" value="1"/>
</dbReference>
<dbReference type="InterPro" id="IPR001611">
    <property type="entry name" value="Leu-rich_rpt"/>
</dbReference>
<accession>A0AAD8XYQ8</accession>
<evidence type="ECO:0000313" key="3">
    <source>
        <dbReference type="Proteomes" id="UP001224775"/>
    </source>
</evidence>
<dbReference type="AlphaFoldDB" id="A0AAD8XYQ8"/>
<gene>
    <name evidence="2" type="ORF">QTG54_013609</name>
</gene>
<dbReference type="SMART" id="SM00367">
    <property type="entry name" value="LRR_CC"/>
    <property type="match status" value="5"/>
</dbReference>
<dbReference type="InterPro" id="IPR032675">
    <property type="entry name" value="LRR_dom_sf"/>
</dbReference>
<reference evidence="2" key="1">
    <citation type="submission" date="2023-06" db="EMBL/GenBank/DDBJ databases">
        <title>Survivors Of The Sea: Transcriptome response of Skeletonema marinoi to long-term dormancy.</title>
        <authorList>
            <person name="Pinder M.I.M."/>
            <person name="Kourtchenko O."/>
            <person name="Robertson E.K."/>
            <person name="Larsson T."/>
            <person name="Maumus F."/>
            <person name="Osuna-Cruz C.M."/>
            <person name="Vancaester E."/>
            <person name="Stenow R."/>
            <person name="Vandepoele K."/>
            <person name="Ploug H."/>
            <person name="Bruchert V."/>
            <person name="Godhe A."/>
            <person name="Topel M."/>
        </authorList>
    </citation>
    <scope>NUCLEOTIDE SEQUENCE</scope>
    <source>
        <strain evidence="2">R05AC</strain>
    </source>
</reference>
<dbReference type="InterPro" id="IPR052394">
    <property type="entry name" value="LRR-containing"/>
</dbReference>